<dbReference type="InterPro" id="IPR005681">
    <property type="entry name" value="Tim23"/>
</dbReference>
<keyword evidence="8" id="KW-0811">Translocation</keyword>
<keyword evidence="8" id="KW-0653">Protein transport</keyword>
<evidence type="ECO:0000256" key="6">
    <source>
        <dbReference type="ARBA" id="ARBA00023128"/>
    </source>
</evidence>
<evidence type="ECO:0000256" key="7">
    <source>
        <dbReference type="ARBA" id="ARBA00023136"/>
    </source>
</evidence>
<comment type="subcellular location">
    <subcellularLocation>
        <location evidence="1 8">Mitochondrion inner membrane</location>
        <topology evidence="1 8">Multi-pass membrane protein</topology>
    </subcellularLocation>
</comment>
<dbReference type="RefSeq" id="XP_004181449.1">
    <property type="nucleotide sequence ID" value="XM_004181401.1"/>
</dbReference>
<dbReference type="OMA" id="QYIMPEG"/>
<reference evidence="9 10" key="1">
    <citation type="journal article" date="2011" name="Proc. Natl. Acad. Sci. U.S.A.">
        <title>Evolutionary erosion of yeast sex chromosomes by mating-type switching accidents.</title>
        <authorList>
            <person name="Gordon J.L."/>
            <person name="Armisen D."/>
            <person name="Proux-Wera E."/>
            <person name="Oheigeartaigh S.S."/>
            <person name="Byrne K.P."/>
            <person name="Wolfe K.H."/>
        </authorList>
    </citation>
    <scope>NUCLEOTIDE SEQUENCE [LARGE SCALE GENOMIC DNA]</scope>
    <source>
        <strain evidence="10">ATCC 34711 / CBS 6284 / DSM 70876 / NBRC 10599 / NRRL Y-10934 / UCD 77-7</strain>
    </source>
</reference>
<evidence type="ECO:0000256" key="3">
    <source>
        <dbReference type="ARBA" id="ARBA00022692"/>
    </source>
</evidence>
<dbReference type="FunCoup" id="I2H6C8">
    <property type="interactions" value="626"/>
</dbReference>
<evidence type="ECO:0000313" key="10">
    <source>
        <dbReference type="Proteomes" id="UP000002866"/>
    </source>
</evidence>
<keyword evidence="10" id="KW-1185">Reference proteome</keyword>
<name>I2H6C8_HENB6</name>
<dbReference type="Proteomes" id="UP000002866">
    <property type="component" value="Chromosome 6"/>
</dbReference>
<keyword evidence="4 8" id="KW-0999">Mitochondrion inner membrane</keyword>
<dbReference type="GO" id="GO:0030150">
    <property type="term" value="P:protein import into mitochondrial matrix"/>
    <property type="evidence" value="ECO:0007669"/>
    <property type="project" value="EnsemblFungi"/>
</dbReference>
<protein>
    <recommendedName>
        <fullName evidence="8">Mitochondrial import inner membrane translocase subunit TIM23</fullName>
    </recommendedName>
</protein>
<dbReference type="GO" id="GO:0008320">
    <property type="term" value="F:protein transmembrane transporter activity"/>
    <property type="evidence" value="ECO:0007669"/>
    <property type="project" value="EnsemblFungi"/>
</dbReference>
<dbReference type="KEGG" id="tbl:TBLA_0F03960"/>
<keyword evidence="5" id="KW-1133">Transmembrane helix</keyword>
<dbReference type="Pfam" id="PF02466">
    <property type="entry name" value="Tim17"/>
    <property type="match status" value="1"/>
</dbReference>
<dbReference type="GO" id="GO:0005744">
    <property type="term" value="C:TIM23 mitochondrial import inner membrane translocase complex"/>
    <property type="evidence" value="ECO:0007669"/>
    <property type="project" value="EnsemblFungi"/>
</dbReference>
<keyword evidence="3" id="KW-0812">Transmembrane</keyword>
<proteinExistence type="inferred from homology"/>
<keyword evidence="7" id="KW-0472">Membrane</keyword>
<dbReference type="InterPro" id="IPR045238">
    <property type="entry name" value="Tim23-like"/>
</dbReference>
<organism evidence="9 10">
    <name type="scientific">Henningerozyma blattae (strain ATCC 34711 / CBS 6284 / DSM 70876 / NBRC 10599 / NRRL Y-10934 / UCD 77-7)</name>
    <name type="common">Yeast</name>
    <name type="synonym">Tetrapisispora blattae</name>
    <dbReference type="NCBI Taxonomy" id="1071380"/>
    <lineage>
        <taxon>Eukaryota</taxon>
        <taxon>Fungi</taxon>
        <taxon>Dikarya</taxon>
        <taxon>Ascomycota</taxon>
        <taxon>Saccharomycotina</taxon>
        <taxon>Saccharomycetes</taxon>
        <taxon>Saccharomycetales</taxon>
        <taxon>Saccharomycetaceae</taxon>
        <taxon>Henningerozyma</taxon>
    </lineage>
</organism>
<dbReference type="GO" id="GO:0030943">
    <property type="term" value="F:mitochondrion targeting sequence binding"/>
    <property type="evidence" value="ECO:0007669"/>
    <property type="project" value="EnsemblFungi"/>
</dbReference>
<comment type="subunit">
    <text evidence="8">Component of the TIM23 complex, at least composed of TIM23, TIM17, TIM50 and TIM21.</text>
</comment>
<sequence length="203" mass="21293">MSWLSNDDSTSKLKETLGFDPSSIQLPTSANSGISGLNISHPLYGLDKGIEYLDLDDEKLSTVQGSQGIIPSRGWSDDLCYGTGSVYLLGLGFGGAMGLIDGLSSINRNYSGKLKLNTILNSITKRGPHWGNNAGVLAMTYNLINSSLDSYRGKHDSMGSVVSGALTGAIFKSSKGVKPMVIASGLTAGAAGLWCGVKKQILE</sequence>
<keyword evidence="6 8" id="KW-0496">Mitochondrion</keyword>
<comment type="similarity">
    <text evidence="2 8">Belongs to the Tim17/Tim22/Tim23 family.</text>
</comment>
<dbReference type="eggNOG" id="KOG3324">
    <property type="taxonomic scope" value="Eukaryota"/>
</dbReference>
<dbReference type="NCBIfam" id="TIGR00983">
    <property type="entry name" value="3a0801s02tim23"/>
    <property type="match status" value="1"/>
</dbReference>
<dbReference type="AlphaFoldDB" id="I2H6C8"/>
<evidence type="ECO:0000256" key="4">
    <source>
        <dbReference type="ARBA" id="ARBA00022792"/>
    </source>
</evidence>
<dbReference type="EMBL" id="HE806321">
    <property type="protein sequence ID" value="CCH61930.1"/>
    <property type="molecule type" value="Genomic_DNA"/>
</dbReference>
<gene>
    <name evidence="9" type="primary">TBLA0F03960</name>
    <name evidence="9" type="ORF">TBLA_0F03960</name>
</gene>
<accession>I2H6C8</accession>
<dbReference type="PANTHER" id="PTHR15371">
    <property type="entry name" value="TIM23"/>
    <property type="match status" value="1"/>
</dbReference>
<dbReference type="HOGENOM" id="CLU_063935_1_0_1"/>
<evidence type="ECO:0000256" key="8">
    <source>
        <dbReference type="RuleBase" id="RU364003"/>
    </source>
</evidence>
<dbReference type="GeneID" id="14497039"/>
<evidence type="ECO:0000256" key="1">
    <source>
        <dbReference type="ARBA" id="ARBA00004448"/>
    </source>
</evidence>
<dbReference type="STRING" id="1071380.I2H6C8"/>
<dbReference type="PANTHER" id="PTHR15371:SF0">
    <property type="entry name" value="SD19278P"/>
    <property type="match status" value="1"/>
</dbReference>
<keyword evidence="8" id="KW-0813">Transport</keyword>
<comment type="function">
    <text evidence="8">Essential component of the TIM23 complex, a complex that mediates the translocation of transit peptide-containing proteins across the mitochondrial inner membrane.</text>
</comment>
<dbReference type="InParanoid" id="I2H6C8"/>
<evidence type="ECO:0000256" key="2">
    <source>
        <dbReference type="ARBA" id="ARBA00008444"/>
    </source>
</evidence>
<dbReference type="OrthoDB" id="159299at2759"/>
<evidence type="ECO:0000256" key="5">
    <source>
        <dbReference type="ARBA" id="ARBA00022989"/>
    </source>
</evidence>
<evidence type="ECO:0000313" key="9">
    <source>
        <dbReference type="EMBL" id="CCH61930.1"/>
    </source>
</evidence>